<dbReference type="EMBL" id="JBBNFP010000031">
    <property type="protein sequence ID" value="MEQ2487076.1"/>
    <property type="molecule type" value="Genomic_DNA"/>
</dbReference>
<evidence type="ECO:0000313" key="1">
    <source>
        <dbReference type="EMBL" id="MEQ2487076.1"/>
    </source>
</evidence>
<comment type="caution">
    <text evidence="1">The sequence shown here is derived from an EMBL/GenBank/DDBJ whole genome shotgun (WGS) entry which is preliminary data.</text>
</comment>
<proteinExistence type="predicted"/>
<keyword evidence="2" id="KW-1185">Reference proteome</keyword>
<dbReference type="RefSeq" id="WP_252344942.1">
    <property type="nucleotide sequence ID" value="NZ_JAHKBE010000030.1"/>
</dbReference>
<evidence type="ECO:0000313" key="2">
    <source>
        <dbReference type="Proteomes" id="UP001487296"/>
    </source>
</evidence>
<accession>A0ABV1FRP6</accession>
<organism evidence="1 2">
    <name type="scientific">Hallella faecis</name>
    <dbReference type="NCBI Taxonomy" id="2841596"/>
    <lineage>
        <taxon>Bacteria</taxon>
        <taxon>Pseudomonadati</taxon>
        <taxon>Bacteroidota</taxon>
        <taxon>Bacteroidia</taxon>
        <taxon>Bacteroidales</taxon>
        <taxon>Prevotellaceae</taxon>
        <taxon>Hallella</taxon>
    </lineage>
</organism>
<reference evidence="1 2" key="1">
    <citation type="submission" date="2024-04" db="EMBL/GenBank/DDBJ databases">
        <title>Human intestinal bacterial collection.</title>
        <authorList>
            <person name="Pauvert C."/>
            <person name="Hitch T.C.A."/>
            <person name="Clavel T."/>
        </authorList>
    </citation>
    <scope>NUCLEOTIDE SEQUENCE [LARGE SCALE GENOMIC DNA]</scope>
    <source>
        <strain evidence="1 2">CLA-AA-H145</strain>
    </source>
</reference>
<dbReference type="Proteomes" id="UP001487296">
    <property type="component" value="Unassembled WGS sequence"/>
</dbReference>
<name>A0ABV1FRP6_9BACT</name>
<gene>
    <name evidence="1" type="ORF">AAAT34_08410</name>
</gene>
<sequence>MADNFLERHHEEYEERKRAWLRNKKHMPKLKRTIEKPEDESL</sequence>
<protein>
    <submittedName>
        <fullName evidence="1">Dehydrogenase</fullName>
    </submittedName>
</protein>